<feature type="transmembrane region" description="Helical" evidence="6">
    <location>
        <begin position="123"/>
        <end position="143"/>
    </location>
</feature>
<dbReference type="AlphaFoldDB" id="A0A7C9M1X5"/>
<name>A0A7C9M1X5_9DEIO</name>
<accession>A0A7C9M1X5</accession>
<evidence type="ECO:0000256" key="2">
    <source>
        <dbReference type="ARBA" id="ARBA00022475"/>
    </source>
</evidence>
<comment type="caution">
    <text evidence="7">The sequence shown here is derived from an EMBL/GenBank/DDBJ whole genome shotgun (WGS) entry which is preliminary data.</text>
</comment>
<dbReference type="InterPro" id="IPR012809">
    <property type="entry name" value="ECF_CbiQ"/>
</dbReference>
<comment type="subcellular location">
    <subcellularLocation>
        <location evidence="1">Cell membrane</location>
        <topology evidence="1">Multi-pass membrane protein</topology>
    </subcellularLocation>
</comment>
<keyword evidence="3 6" id="KW-0812">Transmembrane</keyword>
<dbReference type="InterPro" id="IPR052770">
    <property type="entry name" value="Cobalt_transport_CbiQ"/>
</dbReference>
<evidence type="ECO:0000313" key="7">
    <source>
        <dbReference type="EMBL" id="MVN87102.1"/>
    </source>
</evidence>
<protein>
    <submittedName>
        <fullName evidence="7">Cobalt ECF transporter T component CbiQ</fullName>
    </submittedName>
</protein>
<evidence type="ECO:0000256" key="5">
    <source>
        <dbReference type="ARBA" id="ARBA00023136"/>
    </source>
</evidence>
<evidence type="ECO:0000256" key="6">
    <source>
        <dbReference type="SAM" id="Phobius"/>
    </source>
</evidence>
<dbReference type="NCBIfam" id="TIGR02454">
    <property type="entry name" value="ECF_T_CbiQ"/>
    <property type="match status" value="1"/>
</dbReference>
<keyword evidence="8" id="KW-1185">Reference proteome</keyword>
<evidence type="ECO:0000256" key="4">
    <source>
        <dbReference type="ARBA" id="ARBA00022989"/>
    </source>
</evidence>
<feature type="transmembrane region" description="Helical" evidence="6">
    <location>
        <begin position="66"/>
        <end position="85"/>
    </location>
</feature>
<dbReference type="InterPro" id="IPR003339">
    <property type="entry name" value="ABC/ECF_trnsptr_transmembrane"/>
</dbReference>
<dbReference type="GO" id="GO:0006824">
    <property type="term" value="P:cobalt ion transport"/>
    <property type="evidence" value="ECO:0007669"/>
    <property type="project" value="InterPro"/>
</dbReference>
<dbReference type="GO" id="GO:0043190">
    <property type="term" value="C:ATP-binding cassette (ABC) transporter complex"/>
    <property type="evidence" value="ECO:0007669"/>
    <property type="project" value="InterPro"/>
</dbReference>
<feature type="transmembrane region" description="Helical" evidence="6">
    <location>
        <begin position="18"/>
        <end position="35"/>
    </location>
</feature>
<sequence>MFELDQYAQTNRLAPLPAAWKVGAGLGALLTVISLDLPAAHALVLLVMAALTVGAAGLPLRPYLRLYTIPASFIALSLLTVALSVTRSPEPLLWAVPLGGGFIGLSESGVDAALLLFTRSLSGISATYFIALTTPVYQWAGLLHRLKVPREFTELTILVYRFVTIFAEELDTMRQASDLKFGQRNPRVMIRSAAALAGLLFTRVMSSYGSWQRALELKLYRGEFHL</sequence>
<dbReference type="PANTHER" id="PTHR43723:SF1">
    <property type="entry name" value="COBALT TRANSPORT PROTEIN CBIQ"/>
    <property type="match status" value="1"/>
</dbReference>
<dbReference type="RefSeq" id="WP_157459156.1">
    <property type="nucleotide sequence ID" value="NZ_WQLB01000011.1"/>
</dbReference>
<dbReference type="PANTHER" id="PTHR43723">
    <property type="entry name" value="COBALT TRANSPORT PROTEIN CBIQ"/>
    <property type="match status" value="1"/>
</dbReference>
<evidence type="ECO:0000313" key="8">
    <source>
        <dbReference type="Proteomes" id="UP000483286"/>
    </source>
</evidence>
<keyword evidence="2" id="KW-1003">Cell membrane</keyword>
<dbReference type="Proteomes" id="UP000483286">
    <property type="component" value="Unassembled WGS sequence"/>
</dbReference>
<reference evidence="7 8" key="1">
    <citation type="submission" date="2019-12" db="EMBL/GenBank/DDBJ databases">
        <title>Deinococcus sp. HMF7620 Genome sequencing and assembly.</title>
        <authorList>
            <person name="Kang H."/>
            <person name="Kim H."/>
            <person name="Joh K."/>
        </authorList>
    </citation>
    <scope>NUCLEOTIDE SEQUENCE [LARGE SCALE GENOMIC DNA]</scope>
    <source>
        <strain evidence="7 8">HMF7620</strain>
    </source>
</reference>
<dbReference type="Pfam" id="PF02361">
    <property type="entry name" value="CbiQ"/>
    <property type="match status" value="1"/>
</dbReference>
<organism evidence="7 8">
    <name type="scientific">Deinococcus arboris</name>
    <dbReference type="NCBI Taxonomy" id="2682977"/>
    <lineage>
        <taxon>Bacteria</taxon>
        <taxon>Thermotogati</taxon>
        <taxon>Deinococcota</taxon>
        <taxon>Deinococci</taxon>
        <taxon>Deinococcales</taxon>
        <taxon>Deinococcaceae</taxon>
        <taxon>Deinococcus</taxon>
    </lineage>
</organism>
<dbReference type="EMBL" id="WQLB01000011">
    <property type="protein sequence ID" value="MVN87102.1"/>
    <property type="molecule type" value="Genomic_DNA"/>
</dbReference>
<keyword evidence="5 6" id="KW-0472">Membrane</keyword>
<evidence type="ECO:0000256" key="3">
    <source>
        <dbReference type="ARBA" id="ARBA00022692"/>
    </source>
</evidence>
<evidence type="ECO:0000256" key="1">
    <source>
        <dbReference type="ARBA" id="ARBA00004651"/>
    </source>
</evidence>
<feature type="transmembrane region" description="Helical" evidence="6">
    <location>
        <begin position="42"/>
        <end position="60"/>
    </location>
</feature>
<proteinExistence type="predicted"/>
<dbReference type="CDD" id="cd16914">
    <property type="entry name" value="EcfT"/>
    <property type="match status" value="1"/>
</dbReference>
<gene>
    <name evidence="7" type="primary">cbiQ</name>
    <name evidence="7" type="ORF">GO986_10010</name>
</gene>
<keyword evidence="4 6" id="KW-1133">Transmembrane helix</keyword>